<feature type="non-terminal residue" evidence="2">
    <location>
        <position position="1"/>
    </location>
</feature>
<dbReference type="EMBL" id="CADCTU010000555">
    <property type="protein sequence ID" value="CAA9330747.1"/>
    <property type="molecule type" value="Genomic_DNA"/>
</dbReference>
<feature type="compositionally biased region" description="Basic residues" evidence="1">
    <location>
        <begin position="1"/>
        <end position="24"/>
    </location>
</feature>
<gene>
    <name evidence="2" type="ORF">AVDCRST_MAG11-2461</name>
</gene>
<reference evidence="2" key="1">
    <citation type="submission" date="2020-02" db="EMBL/GenBank/DDBJ databases">
        <authorList>
            <person name="Meier V. D."/>
        </authorList>
    </citation>
    <scope>NUCLEOTIDE SEQUENCE</scope>
    <source>
        <strain evidence="2">AVDCRST_MAG11</strain>
    </source>
</reference>
<accession>A0A6J4LFG5</accession>
<feature type="non-terminal residue" evidence="2">
    <location>
        <position position="40"/>
    </location>
</feature>
<sequence>APRGARSGRQRARGPLHPRPHGARVPRPLRAAGGRGGGRV</sequence>
<proteinExistence type="predicted"/>
<evidence type="ECO:0000313" key="2">
    <source>
        <dbReference type="EMBL" id="CAA9330747.1"/>
    </source>
</evidence>
<name>A0A6J4LFG5_9BACT</name>
<organism evidence="2">
    <name type="scientific">uncultured Gemmatimonadaceae bacterium</name>
    <dbReference type="NCBI Taxonomy" id="246130"/>
    <lineage>
        <taxon>Bacteria</taxon>
        <taxon>Pseudomonadati</taxon>
        <taxon>Gemmatimonadota</taxon>
        <taxon>Gemmatimonadia</taxon>
        <taxon>Gemmatimonadales</taxon>
        <taxon>Gemmatimonadaceae</taxon>
        <taxon>environmental samples</taxon>
    </lineage>
</organism>
<evidence type="ECO:0000256" key="1">
    <source>
        <dbReference type="SAM" id="MobiDB-lite"/>
    </source>
</evidence>
<feature type="region of interest" description="Disordered" evidence="1">
    <location>
        <begin position="1"/>
        <end position="40"/>
    </location>
</feature>
<protein>
    <submittedName>
        <fullName evidence="2">Uncharacterized protein</fullName>
    </submittedName>
</protein>
<dbReference type="AlphaFoldDB" id="A0A6J4LFG5"/>